<dbReference type="GO" id="GO:0008757">
    <property type="term" value="F:S-adenosylmethionine-dependent methyltransferase activity"/>
    <property type="evidence" value="ECO:0007669"/>
    <property type="project" value="InterPro"/>
</dbReference>
<dbReference type="RefSeq" id="WP_079605228.1">
    <property type="nucleotide sequence ID" value="NZ_LT670817.1"/>
</dbReference>
<evidence type="ECO:0000259" key="1">
    <source>
        <dbReference type="Pfam" id="PF08241"/>
    </source>
</evidence>
<evidence type="ECO:0000313" key="2">
    <source>
        <dbReference type="EMBL" id="SHH93365.1"/>
    </source>
</evidence>
<dbReference type="AlphaFoldDB" id="A0A1M5X0B2"/>
<dbReference type="Gene3D" id="3.40.50.150">
    <property type="entry name" value="Vaccinia Virus protein VP39"/>
    <property type="match status" value="1"/>
</dbReference>
<accession>A0A1M5X0B2</accession>
<feature type="domain" description="Methyltransferase type 11" evidence="1">
    <location>
        <begin position="72"/>
        <end position="157"/>
    </location>
</feature>
<keyword evidence="2" id="KW-0489">Methyltransferase</keyword>
<proteinExistence type="predicted"/>
<keyword evidence="2" id="KW-0808">Transferase</keyword>
<evidence type="ECO:0000313" key="3">
    <source>
        <dbReference type="Proteomes" id="UP000189796"/>
    </source>
</evidence>
<dbReference type="Proteomes" id="UP000189796">
    <property type="component" value="Chromosome I"/>
</dbReference>
<dbReference type="EMBL" id="LT670817">
    <property type="protein sequence ID" value="SHH93365.1"/>
    <property type="molecule type" value="Genomic_DNA"/>
</dbReference>
<gene>
    <name evidence="2" type="ORF">SAMN05443248_6929</name>
</gene>
<organism evidence="2 3">
    <name type="scientific">Bradyrhizobium erythrophlei</name>
    <dbReference type="NCBI Taxonomy" id="1437360"/>
    <lineage>
        <taxon>Bacteria</taxon>
        <taxon>Pseudomonadati</taxon>
        <taxon>Pseudomonadota</taxon>
        <taxon>Alphaproteobacteria</taxon>
        <taxon>Hyphomicrobiales</taxon>
        <taxon>Nitrobacteraceae</taxon>
        <taxon>Bradyrhizobium</taxon>
    </lineage>
</organism>
<dbReference type="GO" id="GO:0032259">
    <property type="term" value="P:methylation"/>
    <property type="evidence" value="ECO:0007669"/>
    <property type="project" value="UniProtKB-KW"/>
</dbReference>
<dbReference type="CDD" id="cd02440">
    <property type="entry name" value="AdoMet_MTases"/>
    <property type="match status" value="1"/>
</dbReference>
<sequence>MNKTVTIDLARAALADVTTDASVPAGASPQTPVHPQSLLDLPPGEARQSLLTVHSILGIKLPPTRLAIYEAGGGSTSFLPLDVLRRAHVTVVDIDEDQIRNNDYAHETILGDVQTYRFAPGSFDLVICYNVIEHLADVEAALSGFCESLKQGGLILIGAPNPKSLSGVVTKYSPHWFHVWFYRYVRGDKNAGQPGQAPFPTFFHPLVTLSNLEAFASAHGLQVIYRKEYESPRYPEMRARKPAFAALLDAVAVVMNLLLPGKADVRHGDYHVILRKR</sequence>
<reference evidence="2 3" key="1">
    <citation type="submission" date="2016-11" db="EMBL/GenBank/DDBJ databases">
        <authorList>
            <person name="Jaros S."/>
            <person name="Januszkiewicz K."/>
            <person name="Wedrychowicz H."/>
        </authorList>
    </citation>
    <scope>NUCLEOTIDE SEQUENCE [LARGE SCALE GENOMIC DNA]</scope>
    <source>
        <strain evidence="2 3">GAS138</strain>
    </source>
</reference>
<dbReference type="InterPro" id="IPR029063">
    <property type="entry name" value="SAM-dependent_MTases_sf"/>
</dbReference>
<dbReference type="SUPFAM" id="SSF53335">
    <property type="entry name" value="S-adenosyl-L-methionine-dependent methyltransferases"/>
    <property type="match status" value="1"/>
</dbReference>
<dbReference type="InterPro" id="IPR013216">
    <property type="entry name" value="Methyltransf_11"/>
</dbReference>
<protein>
    <submittedName>
        <fullName evidence="2">Methyltransferase domain-containing protein</fullName>
    </submittedName>
</protein>
<name>A0A1M5X0B2_9BRAD</name>
<dbReference type="Pfam" id="PF08241">
    <property type="entry name" value="Methyltransf_11"/>
    <property type="match status" value="1"/>
</dbReference>